<dbReference type="Pfam" id="PF10673">
    <property type="entry name" value="DUF2487"/>
    <property type="match status" value="1"/>
</dbReference>
<proteinExistence type="predicted"/>
<keyword evidence="2" id="KW-1185">Reference proteome</keyword>
<accession>A0A419SNB2</accession>
<evidence type="ECO:0008006" key="3">
    <source>
        <dbReference type="Google" id="ProtNLM"/>
    </source>
</evidence>
<dbReference type="Proteomes" id="UP000284219">
    <property type="component" value="Unassembled WGS sequence"/>
</dbReference>
<gene>
    <name evidence="1" type="ORF">BEP19_01965</name>
</gene>
<comment type="caution">
    <text evidence="1">The sequence shown here is derived from an EMBL/GenBank/DDBJ whole genome shotgun (WGS) entry which is preliminary data.</text>
</comment>
<dbReference type="RefSeq" id="WP_170145236.1">
    <property type="nucleotide sequence ID" value="NZ_MCHY01000006.1"/>
</dbReference>
<protein>
    <recommendedName>
        <fullName evidence="3">DUF2487 domain-containing protein</fullName>
    </recommendedName>
</protein>
<evidence type="ECO:0000313" key="1">
    <source>
        <dbReference type="EMBL" id="RKD25732.1"/>
    </source>
</evidence>
<name>A0A419SNB2_9BACL</name>
<sequence length="142" mass="16684">MRWTAEDIEKFEAEKEFIDTALIPIFSFSVEQIGVDVVKEQKWLEEICVYTERQLTGRVLLFPTLYALDPEWRYDLLISEPFRYQQCVTTNPLLAEKLEEQGLSVYLLGRAEDEEDLATMVKEGKKLTNLIMERWKNKSAQT</sequence>
<dbReference type="InterPro" id="IPR019615">
    <property type="entry name" value="DUF2487"/>
</dbReference>
<dbReference type="EMBL" id="MCHY01000006">
    <property type="protein sequence ID" value="RKD25732.1"/>
    <property type="molecule type" value="Genomic_DNA"/>
</dbReference>
<reference evidence="1 2" key="1">
    <citation type="submission" date="2016-08" db="EMBL/GenBank/DDBJ databases">
        <title>Novel Firmicute Genomes.</title>
        <authorList>
            <person name="Poppleton D.I."/>
            <person name="Gribaldo S."/>
        </authorList>
    </citation>
    <scope>NUCLEOTIDE SEQUENCE [LARGE SCALE GENOMIC DNA]</scope>
    <source>
        <strain evidence="1 2">RAOx-1</strain>
    </source>
</reference>
<dbReference type="AlphaFoldDB" id="A0A419SNB2"/>
<evidence type="ECO:0000313" key="2">
    <source>
        <dbReference type="Proteomes" id="UP000284219"/>
    </source>
</evidence>
<organism evidence="1 2">
    <name type="scientific">Ammoniphilus oxalaticus</name>
    <dbReference type="NCBI Taxonomy" id="66863"/>
    <lineage>
        <taxon>Bacteria</taxon>
        <taxon>Bacillati</taxon>
        <taxon>Bacillota</taxon>
        <taxon>Bacilli</taxon>
        <taxon>Bacillales</taxon>
        <taxon>Paenibacillaceae</taxon>
        <taxon>Aneurinibacillus group</taxon>
        <taxon>Ammoniphilus</taxon>
    </lineage>
</organism>